<sequence>MASEIPRRRAGGRLFRYSAWDAVPAVLVYLHLALLLAFFLAWPALGWPARLLGGVLYAAAIGWNQDSVSHNFIHNPFFVSKTLNRLTELALTLENGVPQTMYRYVHMRHHAGNSDRPDAQGQTVDPISLYRHGADGKAEPMLSYVFMGFWRDDGPFTVAREIGRKRPDEARRALQEFWVMVAVYGVLALIRWEFVAVLAPFYYLGQSLSFLIAYYEHLGAQPEVPIAAGVSAYGPLYNLAFLNNGYHAEHHFRPKQHWTRMKALRSEILAEQQAAGVRVIGPAHFLGFLDKAARSVPTAR</sequence>
<keyword evidence="1" id="KW-0812">Transmembrane</keyword>
<evidence type="ECO:0000313" key="3">
    <source>
        <dbReference type="EMBL" id="RAK61633.1"/>
    </source>
</evidence>
<feature type="transmembrane region" description="Helical" evidence="1">
    <location>
        <begin position="20"/>
        <end position="42"/>
    </location>
</feature>
<dbReference type="PANTHER" id="PTHR12879">
    <property type="entry name" value="SPHINGOLIPID DELTA 4 DESATURASE/C-4 HYDROXYLASE PROTEIN DES2"/>
    <property type="match status" value="1"/>
</dbReference>
<evidence type="ECO:0000313" key="4">
    <source>
        <dbReference type="Proteomes" id="UP000249842"/>
    </source>
</evidence>
<keyword evidence="1" id="KW-0472">Membrane</keyword>
<dbReference type="Proteomes" id="UP000249842">
    <property type="component" value="Unassembled WGS sequence"/>
</dbReference>
<dbReference type="Pfam" id="PF00487">
    <property type="entry name" value="FA_desaturase"/>
    <property type="match status" value="1"/>
</dbReference>
<dbReference type="GO" id="GO:0016020">
    <property type="term" value="C:membrane"/>
    <property type="evidence" value="ECO:0007669"/>
    <property type="project" value="GOC"/>
</dbReference>
<gene>
    <name evidence="3" type="ORF">DJ021_00680</name>
</gene>
<comment type="caution">
    <text evidence="3">The sequence shown here is derived from an EMBL/GenBank/DDBJ whole genome shotgun (WGS) entry which is preliminary data.</text>
</comment>
<keyword evidence="4" id="KW-1185">Reference proteome</keyword>
<evidence type="ECO:0000259" key="2">
    <source>
        <dbReference type="Pfam" id="PF00487"/>
    </source>
</evidence>
<dbReference type="GO" id="GO:0042284">
    <property type="term" value="F:sphingolipid delta-4 desaturase activity"/>
    <property type="evidence" value="ECO:0007669"/>
    <property type="project" value="TreeGrafter"/>
</dbReference>
<feature type="domain" description="Fatty acid desaturase" evidence="2">
    <location>
        <begin position="46"/>
        <end position="277"/>
    </location>
</feature>
<reference evidence="4" key="1">
    <citation type="submission" date="2018-05" db="EMBL/GenBank/DDBJ databases">
        <authorList>
            <person name="Li X."/>
        </authorList>
    </citation>
    <scope>NUCLEOTIDE SEQUENCE [LARGE SCALE GENOMIC DNA]</scope>
    <source>
        <strain evidence="4">HKS-05</strain>
    </source>
</reference>
<dbReference type="PANTHER" id="PTHR12879:SF8">
    <property type="entry name" value="SPHINGOLIPID DELTA(4)-DESATURASE DES1"/>
    <property type="match status" value="1"/>
</dbReference>
<dbReference type="EMBL" id="QFYP01000001">
    <property type="protein sequence ID" value="RAK61633.1"/>
    <property type="molecule type" value="Genomic_DNA"/>
</dbReference>
<dbReference type="AlphaFoldDB" id="A0A328B345"/>
<name>A0A328B345_9CAUL</name>
<protein>
    <submittedName>
        <fullName evidence="3">Fatty acid desaturase</fullName>
    </submittedName>
</protein>
<dbReference type="GO" id="GO:0046513">
    <property type="term" value="P:ceramide biosynthetic process"/>
    <property type="evidence" value="ECO:0007669"/>
    <property type="project" value="TreeGrafter"/>
</dbReference>
<proteinExistence type="predicted"/>
<organism evidence="3 4">
    <name type="scientific">Phenylobacterium hankyongense</name>
    <dbReference type="NCBI Taxonomy" id="1813876"/>
    <lineage>
        <taxon>Bacteria</taxon>
        <taxon>Pseudomonadati</taxon>
        <taxon>Pseudomonadota</taxon>
        <taxon>Alphaproteobacteria</taxon>
        <taxon>Caulobacterales</taxon>
        <taxon>Caulobacteraceae</taxon>
        <taxon>Phenylobacterium</taxon>
    </lineage>
</organism>
<keyword evidence="1" id="KW-1133">Transmembrane helix</keyword>
<accession>A0A328B345</accession>
<dbReference type="InterPro" id="IPR005804">
    <property type="entry name" value="FA_desaturase_dom"/>
</dbReference>
<evidence type="ECO:0000256" key="1">
    <source>
        <dbReference type="SAM" id="Phobius"/>
    </source>
</evidence>
<dbReference type="OrthoDB" id="634389at2"/>